<sequence>MNVSEGFARILVFVANFAFLLVGLALLVIGILYKVNFTKYTDTIPADYDALQYIPTIAIIVGAIIFFIAFLGCCGTLKSDTCMLSWYGAILIIIFVAQIALGIFALIKIKDRSDLESKIQQQLSVLFGKHSQKETMEVIDLIQTNFHCCGTTGPAYWTGQSMDPPKSCYDSSTQVVYPKGCSNVFPEFISGSVKLIGVVALVVSLVEVCGAILALCLAGCIRDKRREGAYY</sequence>
<dbReference type="CDD" id="cd03127">
    <property type="entry name" value="tetraspanin_LEL"/>
    <property type="match status" value="1"/>
</dbReference>
<evidence type="ECO:0000256" key="3">
    <source>
        <dbReference type="ARBA" id="ARBA00022692"/>
    </source>
</evidence>
<keyword evidence="5 7" id="KW-0472">Membrane</keyword>
<keyword evidence="3 7" id="KW-0812">Transmembrane</keyword>
<feature type="transmembrane region" description="Helical" evidence="7">
    <location>
        <begin position="7"/>
        <end position="33"/>
    </location>
</feature>
<dbReference type="SUPFAM" id="SSF48652">
    <property type="entry name" value="Tetraspanin"/>
    <property type="match status" value="1"/>
</dbReference>
<dbReference type="Proteomes" id="UP001152799">
    <property type="component" value="Chromosome 2"/>
</dbReference>
<dbReference type="PANTHER" id="PTHR19282">
    <property type="entry name" value="TETRASPANIN"/>
    <property type="match status" value="1"/>
</dbReference>
<dbReference type="InterPro" id="IPR008952">
    <property type="entry name" value="Tetraspanin_EC2_sf"/>
</dbReference>
<comment type="subcellular location">
    <subcellularLocation>
        <location evidence="1 7">Membrane</location>
        <topology evidence="1 7">Multi-pass membrane protein</topology>
    </subcellularLocation>
</comment>
<dbReference type="Pfam" id="PF00335">
    <property type="entry name" value="Tetraspanin"/>
    <property type="match status" value="1"/>
</dbReference>
<evidence type="ECO:0000256" key="6">
    <source>
        <dbReference type="PIRSR" id="PIRSR002419-1"/>
    </source>
</evidence>
<evidence type="ECO:0000256" key="4">
    <source>
        <dbReference type="ARBA" id="ARBA00022989"/>
    </source>
</evidence>
<feature type="transmembrane region" description="Helical" evidence="7">
    <location>
        <begin position="86"/>
        <end position="107"/>
    </location>
</feature>
<reference evidence="8" key="1">
    <citation type="submission" date="2022-01" db="EMBL/GenBank/DDBJ databases">
        <authorList>
            <person name="King R."/>
        </authorList>
    </citation>
    <scope>NUCLEOTIDE SEQUENCE</scope>
</reference>
<protein>
    <recommendedName>
        <fullName evidence="7">Tetraspanin</fullName>
    </recommendedName>
</protein>
<dbReference type="PRINTS" id="PR00259">
    <property type="entry name" value="TMFOUR"/>
</dbReference>
<dbReference type="OrthoDB" id="71600at2759"/>
<evidence type="ECO:0000313" key="9">
    <source>
        <dbReference type="Proteomes" id="UP001152799"/>
    </source>
</evidence>
<dbReference type="Gene3D" id="1.10.1450.10">
    <property type="entry name" value="Tetraspanin"/>
    <property type="match status" value="1"/>
</dbReference>
<proteinExistence type="inferred from homology"/>
<feature type="transmembrane region" description="Helical" evidence="7">
    <location>
        <begin position="195"/>
        <end position="221"/>
    </location>
</feature>
<accession>A0A9N9MFY6</accession>
<dbReference type="InterPro" id="IPR018499">
    <property type="entry name" value="Tetraspanin/Peripherin"/>
</dbReference>
<feature type="disulfide bond" evidence="6">
    <location>
        <begin position="148"/>
        <end position="181"/>
    </location>
</feature>
<dbReference type="InterPro" id="IPR000301">
    <property type="entry name" value="Tetraspanin_animals"/>
</dbReference>
<dbReference type="PANTHER" id="PTHR19282:SF521">
    <property type="entry name" value="IP01817P-RELATED"/>
    <property type="match status" value="1"/>
</dbReference>
<name>A0A9N9MFY6_9CUCU</name>
<dbReference type="GO" id="GO:0005886">
    <property type="term" value="C:plasma membrane"/>
    <property type="evidence" value="ECO:0007669"/>
    <property type="project" value="TreeGrafter"/>
</dbReference>
<comment type="similarity">
    <text evidence="2 7">Belongs to the tetraspanin (TM4SF) family.</text>
</comment>
<dbReference type="EMBL" id="OU892278">
    <property type="protein sequence ID" value="CAG9764035.1"/>
    <property type="molecule type" value="Genomic_DNA"/>
</dbReference>
<evidence type="ECO:0000256" key="1">
    <source>
        <dbReference type="ARBA" id="ARBA00004141"/>
    </source>
</evidence>
<evidence type="ECO:0000313" key="8">
    <source>
        <dbReference type="EMBL" id="CAG9764035.1"/>
    </source>
</evidence>
<feature type="disulfide bond" evidence="6">
    <location>
        <begin position="149"/>
        <end position="168"/>
    </location>
</feature>
<feature type="transmembrane region" description="Helical" evidence="7">
    <location>
        <begin position="53"/>
        <end position="74"/>
    </location>
</feature>
<evidence type="ECO:0000256" key="2">
    <source>
        <dbReference type="ARBA" id="ARBA00006840"/>
    </source>
</evidence>
<keyword evidence="4 7" id="KW-1133">Transmembrane helix</keyword>
<evidence type="ECO:0000256" key="5">
    <source>
        <dbReference type="ARBA" id="ARBA00023136"/>
    </source>
</evidence>
<keyword evidence="6" id="KW-1015">Disulfide bond</keyword>
<organism evidence="8 9">
    <name type="scientific">Ceutorhynchus assimilis</name>
    <name type="common">cabbage seed weevil</name>
    <dbReference type="NCBI Taxonomy" id="467358"/>
    <lineage>
        <taxon>Eukaryota</taxon>
        <taxon>Metazoa</taxon>
        <taxon>Ecdysozoa</taxon>
        <taxon>Arthropoda</taxon>
        <taxon>Hexapoda</taxon>
        <taxon>Insecta</taxon>
        <taxon>Pterygota</taxon>
        <taxon>Neoptera</taxon>
        <taxon>Endopterygota</taxon>
        <taxon>Coleoptera</taxon>
        <taxon>Polyphaga</taxon>
        <taxon>Cucujiformia</taxon>
        <taxon>Curculionidae</taxon>
        <taxon>Ceutorhynchinae</taxon>
        <taxon>Ceutorhynchus</taxon>
    </lineage>
</organism>
<evidence type="ECO:0000256" key="7">
    <source>
        <dbReference type="RuleBase" id="RU361218"/>
    </source>
</evidence>
<keyword evidence="9" id="KW-1185">Reference proteome</keyword>
<dbReference type="AlphaFoldDB" id="A0A9N9MFY6"/>
<dbReference type="PIRSF" id="PIRSF002419">
    <property type="entry name" value="Tetraspanin"/>
    <property type="match status" value="1"/>
</dbReference>
<gene>
    <name evidence="8" type="ORF">CEUTPL_LOCUS4682</name>
</gene>